<dbReference type="PROSITE" id="PS00211">
    <property type="entry name" value="ABC_TRANSPORTER_1"/>
    <property type="match status" value="1"/>
</dbReference>
<accession>A0A143DFV1</accession>
<protein>
    <submittedName>
        <fullName evidence="4">Amino acid ABC transporter ATP-binding protein</fullName>
    </submittedName>
</protein>
<organism evidence="4 5">
    <name type="scientific">Haematospirillum jordaniae</name>
    <dbReference type="NCBI Taxonomy" id="1549855"/>
    <lineage>
        <taxon>Bacteria</taxon>
        <taxon>Pseudomonadati</taxon>
        <taxon>Pseudomonadota</taxon>
        <taxon>Alphaproteobacteria</taxon>
        <taxon>Rhodospirillales</taxon>
        <taxon>Novispirillaceae</taxon>
        <taxon>Haematospirillum</taxon>
    </lineage>
</organism>
<keyword evidence="5" id="KW-1185">Reference proteome</keyword>
<keyword evidence="2 4" id="KW-0067">ATP-binding</keyword>
<evidence type="ECO:0000256" key="1">
    <source>
        <dbReference type="ARBA" id="ARBA00022741"/>
    </source>
</evidence>
<dbReference type="PANTHER" id="PTHR24220">
    <property type="entry name" value="IMPORT ATP-BINDING PROTEIN"/>
    <property type="match status" value="1"/>
</dbReference>
<dbReference type="InterPro" id="IPR003593">
    <property type="entry name" value="AAA+_ATPase"/>
</dbReference>
<dbReference type="GO" id="GO:0022857">
    <property type="term" value="F:transmembrane transporter activity"/>
    <property type="evidence" value="ECO:0007669"/>
    <property type="project" value="TreeGrafter"/>
</dbReference>
<dbReference type="RefSeq" id="WP_066136198.1">
    <property type="nucleotide sequence ID" value="NZ_CP014525.1"/>
</dbReference>
<dbReference type="GO" id="GO:0005886">
    <property type="term" value="C:plasma membrane"/>
    <property type="evidence" value="ECO:0007669"/>
    <property type="project" value="TreeGrafter"/>
</dbReference>
<dbReference type="GO" id="GO:0016887">
    <property type="term" value="F:ATP hydrolysis activity"/>
    <property type="evidence" value="ECO:0007669"/>
    <property type="project" value="InterPro"/>
</dbReference>
<sequence>MLRLETVSKSFGSTVILDRLDLDIEKGSIIGLAGPSGSGKSTLLRLLQKLEKPDSGIIHCNGRTGFMFQDFQLFPHMTVLDNVLYAPRLRGKGAACSERASVLLEHLGLTSRIAAYPRHLSGGQKQRVALARTLMMEPDIVLCDEPTSGLDVASTSGVAELLGSVRDMGVTMVIASHDLDFLARVADRVVLLRNGRIAVDTLISDLDDPVGYLESFYQEQEE</sequence>
<reference evidence="4 5" key="1">
    <citation type="submission" date="2016-02" db="EMBL/GenBank/DDBJ databases">
        <title>Complete Genome of H5569, the type strain of the newly described species Haematospirillium jordaniae.</title>
        <authorList>
            <person name="Nicholson A.C."/>
            <person name="Humrighouse B.W."/>
            <person name="Loparov V."/>
            <person name="McQuiston J.R."/>
        </authorList>
    </citation>
    <scope>NUCLEOTIDE SEQUENCE [LARGE SCALE GENOMIC DNA]</scope>
    <source>
        <strain evidence="4 5">H5569</strain>
    </source>
</reference>
<dbReference type="AlphaFoldDB" id="A0A143DFV1"/>
<dbReference type="PROSITE" id="PS50893">
    <property type="entry name" value="ABC_TRANSPORTER_2"/>
    <property type="match status" value="1"/>
</dbReference>
<evidence type="ECO:0000313" key="5">
    <source>
        <dbReference type="Proteomes" id="UP000076066"/>
    </source>
</evidence>
<dbReference type="GeneID" id="53317444"/>
<dbReference type="Gene3D" id="3.40.50.300">
    <property type="entry name" value="P-loop containing nucleotide triphosphate hydrolases"/>
    <property type="match status" value="1"/>
</dbReference>
<dbReference type="InterPro" id="IPR003439">
    <property type="entry name" value="ABC_transporter-like_ATP-bd"/>
</dbReference>
<dbReference type="InterPro" id="IPR015854">
    <property type="entry name" value="ABC_transpr_LolD-like"/>
</dbReference>
<evidence type="ECO:0000259" key="3">
    <source>
        <dbReference type="PROSITE" id="PS50893"/>
    </source>
</evidence>
<feature type="domain" description="ABC transporter" evidence="3">
    <location>
        <begin position="2"/>
        <end position="219"/>
    </location>
</feature>
<gene>
    <name evidence="4" type="ORF">AY555_09800</name>
</gene>
<dbReference type="Pfam" id="PF00005">
    <property type="entry name" value="ABC_tran"/>
    <property type="match status" value="1"/>
</dbReference>
<dbReference type="InterPro" id="IPR017871">
    <property type="entry name" value="ABC_transporter-like_CS"/>
</dbReference>
<evidence type="ECO:0000313" key="4">
    <source>
        <dbReference type="EMBL" id="AMW35420.1"/>
    </source>
</evidence>
<dbReference type="OrthoDB" id="7336028at2"/>
<proteinExistence type="predicted"/>
<name>A0A143DFV1_9PROT</name>
<dbReference type="EMBL" id="CP014525">
    <property type="protein sequence ID" value="AMW35420.1"/>
    <property type="molecule type" value="Genomic_DNA"/>
</dbReference>
<dbReference type="SUPFAM" id="SSF52540">
    <property type="entry name" value="P-loop containing nucleoside triphosphate hydrolases"/>
    <property type="match status" value="1"/>
</dbReference>
<dbReference type="GO" id="GO:0005524">
    <property type="term" value="F:ATP binding"/>
    <property type="evidence" value="ECO:0007669"/>
    <property type="project" value="UniProtKB-KW"/>
</dbReference>
<dbReference type="Proteomes" id="UP000076066">
    <property type="component" value="Chromosome"/>
</dbReference>
<evidence type="ECO:0000256" key="2">
    <source>
        <dbReference type="ARBA" id="ARBA00022840"/>
    </source>
</evidence>
<dbReference type="KEGG" id="hjo:AY555_09800"/>
<keyword evidence="1" id="KW-0547">Nucleotide-binding</keyword>
<dbReference type="InterPro" id="IPR027417">
    <property type="entry name" value="P-loop_NTPase"/>
</dbReference>
<dbReference type="SMART" id="SM00382">
    <property type="entry name" value="AAA"/>
    <property type="match status" value="1"/>
</dbReference>
<dbReference type="STRING" id="1549855.AY555_09800"/>